<dbReference type="GO" id="GO:0046677">
    <property type="term" value="P:response to antibiotic"/>
    <property type="evidence" value="ECO:0007669"/>
    <property type="project" value="InterPro"/>
</dbReference>
<dbReference type="EMBL" id="QLYX01000002">
    <property type="protein sequence ID" value="RAY16290.1"/>
    <property type="molecule type" value="Genomic_DNA"/>
</dbReference>
<dbReference type="PROSITE" id="PS50977">
    <property type="entry name" value="HTH_TETR_2"/>
    <property type="match status" value="1"/>
</dbReference>
<keyword evidence="1" id="KW-0678">Repressor</keyword>
<dbReference type="SUPFAM" id="SSF46689">
    <property type="entry name" value="Homeodomain-like"/>
    <property type="match status" value="1"/>
</dbReference>
<dbReference type="PANTHER" id="PTHR30055">
    <property type="entry name" value="HTH-TYPE TRANSCRIPTIONAL REGULATOR RUTR"/>
    <property type="match status" value="1"/>
</dbReference>
<dbReference type="Gene3D" id="1.10.357.10">
    <property type="entry name" value="Tetracycline Repressor, domain 2"/>
    <property type="match status" value="1"/>
</dbReference>
<dbReference type="InterPro" id="IPR050109">
    <property type="entry name" value="HTH-type_TetR-like_transc_reg"/>
</dbReference>
<dbReference type="AlphaFoldDB" id="A0A365HAX4"/>
<keyword evidence="8" id="KW-1185">Reference proteome</keyword>
<proteinExistence type="predicted"/>
<name>A0A365HAX4_9ACTN</name>
<dbReference type="SUPFAM" id="SSF48498">
    <property type="entry name" value="Tetracyclin repressor-like, C-terminal domain"/>
    <property type="match status" value="1"/>
</dbReference>
<evidence type="ECO:0000256" key="3">
    <source>
        <dbReference type="ARBA" id="ARBA00023125"/>
    </source>
</evidence>
<dbReference type="PRINTS" id="PR00400">
    <property type="entry name" value="TETREPRESSOR"/>
</dbReference>
<organism evidence="7 8">
    <name type="scientific">Actinomadura craniellae</name>
    <dbReference type="NCBI Taxonomy" id="2231787"/>
    <lineage>
        <taxon>Bacteria</taxon>
        <taxon>Bacillati</taxon>
        <taxon>Actinomycetota</taxon>
        <taxon>Actinomycetes</taxon>
        <taxon>Streptosporangiales</taxon>
        <taxon>Thermomonosporaceae</taxon>
        <taxon>Actinomadura</taxon>
    </lineage>
</organism>
<dbReference type="InterPro" id="IPR003012">
    <property type="entry name" value="Tet_transcr_reg_TetR"/>
</dbReference>
<reference evidence="7 8" key="1">
    <citation type="submission" date="2018-06" db="EMBL/GenBank/DDBJ databases">
        <title>Actinomadura craniellae sp. nov. isolated from marine sponge Craniella sp.</title>
        <authorList>
            <person name="Li L."/>
            <person name="Xu Q.H."/>
            <person name="Lin H.W."/>
            <person name="Lu Y.H."/>
        </authorList>
    </citation>
    <scope>NUCLEOTIDE SEQUENCE [LARGE SCALE GENOMIC DNA]</scope>
    <source>
        <strain evidence="7 8">LHW63021</strain>
    </source>
</reference>
<dbReference type="InterPro" id="IPR001647">
    <property type="entry name" value="HTH_TetR"/>
</dbReference>
<dbReference type="GO" id="GO:0045892">
    <property type="term" value="P:negative regulation of DNA-templated transcription"/>
    <property type="evidence" value="ECO:0007669"/>
    <property type="project" value="InterPro"/>
</dbReference>
<dbReference type="InterPro" id="IPR009057">
    <property type="entry name" value="Homeodomain-like_sf"/>
</dbReference>
<dbReference type="InterPro" id="IPR004111">
    <property type="entry name" value="Repressor_TetR_C"/>
</dbReference>
<keyword evidence="3 5" id="KW-0238">DNA-binding</keyword>
<keyword evidence="2" id="KW-0805">Transcription regulation</keyword>
<dbReference type="RefSeq" id="WP_111863629.1">
    <property type="nucleotide sequence ID" value="NZ_QLYX01000002.1"/>
</dbReference>
<dbReference type="OrthoDB" id="329481at2"/>
<dbReference type="PANTHER" id="PTHR30055:SF151">
    <property type="entry name" value="TRANSCRIPTIONAL REGULATORY PROTEIN"/>
    <property type="match status" value="1"/>
</dbReference>
<evidence type="ECO:0000256" key="5">
    <source>
        <dbReference type="PROSITE-ProRule" id="PRU00335"/>
    </source>
</evidence>
<gene>
    <name evidence="7" type="ORF">DPM19_05200</name>
</gene>
<feature type="DNA-binding region" description="H-T-H motif" evidence="5">
    <location>
        <begin position="36"/>
        <end position="55"/>
    </location>
</feature>
<evidence type="ECO:0000313" key="7">
    <source>
        <dbReference type="EMBL" id="RAY16290.1"/>
    </source>
</evidence>
<evidence type="ECO:0000256" key="2">
    <source>
        <dbReference type="ARBA" id="ARBA00023015"/>
    </source>
</evidence>
<accession>A0A365HAX4</accession>
<evidence type="ECO:0000259" key="6">
    <source>
        <dbReference type="PROSITE" id="PS50977"/>
    </source>
</evidence>
<feature type="domain" description="HTH tetR-type" evidence="6">
    <location>
        <begin position="13"/>
        <end position="73"/>
    </location>
</feature>
<dbReference type="GO" id="GO:0003700">
    <property type="term" value="F:DNA-binding transcription factor activity"/>
    <property type="evidence" value="ECO:0007669"/>
    <property type="project" value="TreeGrafter"/>
</dbReference>
<sequence length="222" mass="24092">MAEKPAGRVERRPLTRELIVRTSIALIERDGAKALSMRKIAAELGVGVMSLYNHVPNKDALLAAVAESVLAELDVPDADPDRDWKLNARAMAAAFQATARRHPRSMYLALTSRAGQLSGWRTAERALALFDAAGFDGATSVRALRALMSYVIGAQVLEGGALRMSERLPGEPAEPQINIDLAEIPRVVELADELVRLDPEADFECGLEMLLSALDRLPRATP</sequence>
<dbReference type="InterPro" id="IPR036271">
    <property type="entry name" value="Tet_transcr_reg_TetR-rel_C_sf"/>
</dbReference>
<dbReference type="GO" id="GO:0000976">
    <property type="term" value="F:transcription cis-regulatory region binding"/>
    <property type="evidence" value="ECO:0007669"/>
    <property type="project" value="TreeGrafter"/>
</dbReference>
<protein>
    <submittedName>
        <fullName evidence="7">TetR/AcrR family transcriptional regulator</fullName>
    </submittedName>
</protein>
<evidence type="ECO:0000256" key="4">
    <source>
        <dbReference type="ARBA" id="ARBA00023163"/>
    </source>
</evidence>
<dbReference type="Proteomes" id="UP000251891">
    <property type="component" value="Unassembled WGS sequence"/>
</dbReference>
<comment type="caution">
    <text evidence="7">The sequence shown here is derived from an EMBL/GenBank/DDBJ whole genome shotgun (WGS) entry which is preliminary data.</text>
</comment>
<dbReference type="Pfam" id="PF02909">
    <property type="entry name" value="TetR_C_1"/>
    <property type="match status" value="1"/>
</dbReference>
<evidence type="ECO:0000256" key="1">
    <source>
        <dbReference type="ARBA" id="ARBA00022491"/>
    </source>
</evidence>
<evidence type="ECO:0000313" key="8">
    <source>
        <dbReference type="Proteomes" id="UP000251891"/>
    </source>
</evidence>
<dbReference type="Pfam" id="PF00440">
    <property type="entry name" value="TetR_N"/>
    <property type="match status" value="1"/>
</dbReference>
<keyword evidence="4" id="KW-0804">Transcription</keyword>